<reference evidence="3" key="1">
    <citation type="submission" date="2016-11" db="EMBL/GenBank/DDBJ databases">
        <authorList>
            <person name="Varghese N."/>
            <person name="Submissions S."/>
        </authorList>
    </citation>
    <scope>NUCLEOTIDE SEQUENCE [LARGE SCALE GENOMIC DNA]</scope>
    <source>
        <strain evidence="3">DSM 24786</strain>
    </source>
</reference>
<evidence type="ECO:0000313" key="3">
    <source>
        <dbReference type="Proteomes" id="UP000183257"/>
    </source>
</evidence>
<organism evidence="2 3">
    <name type="scientific">Cellulophaga fucicola</name>
    <dbReference type="NCBI Taxonomy" id="76595"/>
    <lineage>
        <taxon>Bacteria</taxon>
        <taxon>Pseudomonadati</taxon>
        <taxon>Bacteroidota</taxon>
        <taxon>Flavobacteriia</taxon>
        <taxon>Flavobacteriales</taxon>
        <taxon>Flavobacteriaceae</taxon>
        <taxon>Cellulophaga</taxon>
    </lineage>
</organism>
<name>A0A1K1MU83_9FLAO</name>
<dbReference type="EMBL" id="FPIY01000001">
    <property type="protein sequence ID" value="SFW26756.1"/>
    <property type="molecule type" value="Genomic_DNA"/>
</dbReference>
<sequence length="108" mass="12080">MSLLILVTSIACFLAYSTSKRAVITKETKLLFWLHSNSKITKITTIVFFILSTVFAIYALGIAAGILTLFILVMLVWSLLVLLAPLQIVNYKLLLAIILISFFLEQTL</sequence>
<accession>A0A1K1MU83</accession>
<gene>
    <name evidence="2" type="ORF">SAMN05660313_00926</name>
</gene>
<dbReference type="Proteomes" id="UP000183257">
    <property type="component" value="Unassembled WGS sequence"/>
</dbReference>
<protein>
    <submittedName>
        <fullName evidence="2">Uncharacterized protein</fullName>
    </submittedName>
</protein>
<keyword evidence="1" id="KW-0812">Transmembrane</keyword>
<keyword evidence="1" id="KW-1133">Transmembrane helix</keyword>
<proteinExistence type="predicted"/>
<evidence type="ECO:0000313" key="2">
    <source>
        <dbReference type="EMBL" id="SFW26756.1"/>
    </source>
</evidence>
<dbReference type="STRING" id="76595.SAMN05660313_00926"/>
<evidence type="ECO:0000256" key="1">
    <source>
        <dbReference type="SAM" id="Phobius"/>
    </source>
</evidence>
<dbReference type="RefSeq" id="WP_072302569.1">
    <property type="nucleotide sequence ID" value="NZ_FPIY01000001.1"/>
</dbReference>
<feature type="transmembrane region" description="Helical" evidence="1">
    <location>
        <begin position="46"/>
        <end position="72"/>
    </location>
</feature>
<dbReference type="OrthoDB" id="839906at2"/>
<keyword evidence="1" id="KW-0472">Membrane</keyword>
<feature type="transmembrane region" description="Helical" evidence="1">
    <location>
        <begin position="79"/>
        <end position="104"/>
    </location>
</feature>
<dbReference type="AlphaFoldDB" id="A0A1K1MU83"/>
<keyword evidence="3" id="KW-1185">Reference proteome</keyword>